<dbReference type="InterPro" id="IPR050768">
    <property type="entry name" value="UPF0353/GerABKA_families"/>
</dbReference>
<keyword evidence="4 5" id="KW-0472">Membrane</keyword>
<feature type="transmembrane region" description="Helical" evidence="5">
    <location>
        <begin position="59"/>
        <end position="77"/>
    </location>
</feature>
<evidence type="ECO:0000313" key="8">
    <source>
        <dbReference type="Proteomes" id="UP000030101"/>
    </source>
</evidence>
<keyword evidence="1" id="KW-1003">Cell membrane</keyword>
<comment type="caution">
    <text evidence="7">The sequence shown here is derived from an EMBL/GenBank/DDBJ whole genome shotgun (WGS) entry which is preliminary data.</text>
</comment>
<dbReference type="InterPro" id="IPR036465">
    <property type="entry name" value="vWFA_dom_sf"/>
</dbReference>
<keyword evidence="3 5" id="KW-1133">Transmembrane helix</keyword>
<dbReference type="Pfam" id="PF13519">
    <property type="entry name" value="VWA_2"/>
    <property type="match status" value="1"/>
</dbReference>
<evidence type="ECO:0000259" key="6">
    <source>
        <dbReference type="PROSITE" id="PS50234"/>
    </source>
</evidence>
<organism evidence="7 8">
    <name type="scientific">Porphyromonas canoris</name>
    <dbReference type="NCBI Taxonomy" id="36875"/>
    <lineage>
        <taxon>Bacteria</taxon>
        <taxon>Pseudomonadati</taxon>
        <taxon>Bacteroidota</taxon>
        <taxon>Bacteroidia</taxon>
        <taxon>Bacteroidales</taxon>
        <taxon>Porphyromonadaceae</taxon>
        <taxon>Porphyromonas</taxon>
    </lineage>
</organism>
<evidence type="ECO:0000256" key="1">
    <source>
        <dbReference type="ARBA" id="ARBA00022475"/>
    </source>
</evidence>
<dbReference type="InterPro" id="IPR002035">
    <property type="entry name" value="VWF_A"/>
</dbReference>
<dbReference type="PANTHER" id="PTHR22550">
    <property type="entry name" value="SPORE GERMINATION PROTEIN"/>
    <property type="match status" value="1"/>
</dbReference>
<evidence type="ECO:0000256" key="2">
    <source>
        <dbReference type="ARBA" id="ARBA00022692"/>
    </source>
</evidence>
<dbReference type="Proteomes" id="UP000030101">
    <property type="component" value="Unassembled WGS sequence"/>
</dbReference>
<reference evidence="7 8" key="1">
    <citation type="submission" date="2014-08" db="EMBL/GenBank/DDBJ databases">
        <title>Porphyromonas canoris strain:OH2762 Genome sequencing.</title>
        <authorList>
            <person name="Wallis C."/>
            <person name="Deusch O."/>
            <person name="O'Flynn C."/>
            <person name="Davis I."/>
            <person name="Jospin G."/>
            <person name="Darling A.E."/>
            <person name="Coil D.A."/>
            <person name="Alexiev A."/>
            <person name="Horsfall A."/>
            <person name="Kirkwood N."/>
            <person name="Harris S."/>
            <person name="Eisen J.A."/>
        </authorList>
    </citation>
    <scope>NUCLEOTIDE SEQUENCE [LARGE SCALE GENOMIC DNA]</scope>
    <source>
        <strain evidence="8">COT-108 OH2762</strain>
    </source>
</reference>
<feature type="domain" description="VWFA" evidence="6">
    <location>
        <begin position="90"/>
        <end position="290"/>
    </location>
</feature>
<keyword evidence="2 5" id="KW-0812">Transmembrane</keyword>
<dbReference type="SMART" id="SM00327">
    <property type="entry name" value="VWA"/>
    <property type="match status" value="1"/>
</dbReference>
<accession>A0ABR4XK39</accession>
<dbReference type="PANTHER" id="PTHR22550:SF5">
    <property type="entry name" value="LEUCINE ZIPPER PROTEIN 4"/>
    <property type="match status" value="1"/>
</dbReference>
<protein>
    <submittedName>
        <fullName evidence="7">Membrane protein</fullName>
    </submittedName>
</protein>
<feature type="transmembrane region" description="Helical" evidence="5">
    <location>
        <begin position="6"/>
        <end position="27"/>
    </location>
</feature>
<dbReference type="SUPFAM" id="SSF53300">
    <property type="entry name" value="vWA-like"/>
    <property type="match status" value="1"/>
</dbReference>
<proteinExistence type="predicted"/>
<keyword evidence="8" id="KW-1185">Reference proteome</keyword>
<feature type="transmembrane region" description="Helical" evidence="5">
    <location>
        <begin position="307"/>
        <end position="325"/>
    </location>
</feature>
<evidence type="ECO:0000256" key="3">
    <source>
        <dbReference type="ARBA" id="ARBA00022989"/>
    </source>
</evidence>
<gene>
    <name evidence="7" type="ORF">HQ43_08375</name>
</gene>
<evidence type="ECO:0000256" key="4">
    <source>
        <dbReference type="ARBA" id="ARBA00023136"/>
    </source>
</evidence>
<dbReference type="Gene3D" id="3.40.50.410">
    <property type="entry name" value="von Willebrand factor, type A domain"/>
    <property type="match status" value="1"/>
</dbReference>
<dbReference type="RefSeq" id="WP_036791903.1">
    <property type="nucleotide sequence ID" value="NZ_JQZV01000013.1"/>
</dbReference>
<dbReference type="PROSITE" id="PS50234">
    <property type="entry name" value="VWFA"/>
    <property type="match status" value="1"/>
</dbReference>
<evidence type="ECO:0000256" key="5">
    <source>
        <dbReference type="SAM" id="Phobius"/>
    </source>
</evidence>
<sequence>MRFLHPEILWLLVPIIVLGLFSLYRIVTLRKNIKRFGEYELVRRLMPDLSLRRRMNKDFMLLSVATLLVLAAARPQMGTKEETIEKRGIEVMICLDLSNSMLSQDVAPSRLSIAKNIVSRLTDKLTEDKLGLIFFTSSAYVQLPITNDIVSGKMFLEHASPEIMPDQGTDIANALRLASRSFSTSEDEKIGRTVIVISDVEDHSQKAVDMAKELAQKGIAVNIIGVGSDNGGPISIPGEGYVQDAEGQMVISKVNDELGKELASAGNGLYVRATNVSGAVSVLTKALEKMQKADFKQTIYSTYDEKFAWFLLPALLLLIVESIYLNRKNRWIKRVNLFDSAKK</sequence>
<dbReference type="EMBL" id="JQZV01000013">
    <property type="protein sequence ID" value="KGN92049.1"/>
    <property type="molecule type" value="Genomic_DNA"/>
</dbReference>
<evidence type="ECO:0000313" key="7">
    <source>
        <dbReference type="EMBL" id="KGN92049.1"/>
    </source>
</evidence>
<name>A0ABR4XK39_9PORP</name>